<dbReference type="InterPro" id="IPR012349">
    <property type="entry name" value="Split_barrel_FMN-bd"/>
</dbReference>
<evidence type="ECO:0000313" key="2">
    <source>
        <dbReference type="EMBL" id="AWB92159.1"/>
    </source>
</evidence>
<dbReference type="AlphaFoldDB" id="A0A2S0WLE4"/>
<dbReference type="InterPro" id="IPR002563">
    <property type="entry name" value="Flavin_Rdtase-like_dom"/>
</dbReference>
<accession>A0A5F2F1P2</accession>
<name>A0A2S0WLE4_9ACTN</name>
<dbReference type="EMBL" id="CP026952">
    <property type="protein sequence ID" value="AWB92159.1"/>
    <property type="molecule type" value="Genomic_DNA"/>
</dbReference>
<dbReference type="KEGG" id="aez:C3E78_08075"/>
<keyword evidence="3" id="KW-1185">Reference proteome</keyword>
<sequence length="174" mass="18671">MTIHSDHPFVPPEGDRDPLRRLRGRMPAPVTVWTTGTGRDRAGLTISSVLVANGEPPRVLGLVDADSSFWDEDPESWVVNVLGAEHRFLADAFAGTAPAPGGPFTLGGWSDGDWGPVLADTSGWLGVRRADVEPREVGWGLLVEGTIEHVEVGAADAMMHLRGRYLEARPSTLG</sequence>
<feature type="compositionally biased region" description="Basic and acidic residues" evidence="1">
    <location>
        <begin position="1"/>
        <end position="20"/>
    </location>
</feature>
<dbReference type="RefSeq" id="WP_108577804.1">
    <property type="nucleotide sequence ID" value="NZ_CP026952.1"/>
</dbReference>
<dbReference type="GO" id="GO:0010181">
    <property type="term" value="F:FMN binding"/>
    <property type="evidence" value="ECO:0007669"/>
    <property type="project" value="InterPro"/>
</dbReference>
<evidence type="ECO:0000256" key="1">
    <source>
        <dbReference type="SAM" id="MobiDB-lite"/>
    </source>
</evidence>
<dbReference type="SUPFAM" id="SSF50475">
    <property type="entry name" value="FMN-binding split barrel"/>
    <property type="match status" value="1"/>
</dbReference>
<dbReference type="Pfam" id="PF01613">
    <property type="entry name" value="Flavin_Reduct"/>
    <property type="match status" value="1"/>
</dbReference>
<proteinExistence type="predicted"/>
<feature type="region of interest" description="Disordered" evidence="1">
    <location>
        <begin position="1"/>
        <end position="23"/>
    </location>
</feature>
<accession>A0A2S0WLE4</accession>
<organism evidence="2 3">
    <name type="scientific">Aeromicrobium chenweiae</name>
    <dbReference type="NCBI Taxonomy" id="2079793"/>
    <lineage>
        <taxon>Bacteria</taxon>
        <taxon>Bacillati</taxon>
        <taxon>Actinomycetota</taxon>
        <taxon>Actinomycetes</taxon>
        <taxon>Propionibacteriales</taxon>
        <taxon>Nocardioidaceae</taxon>
        <taxon>Aeromicrobium</taxon>
    </lineage>
</organism>
<reference evidence="3" key="1">
    <citation type="submission" date="2018-01" db="EMBL/GenBank/DDBJ databases">
        <authorList>
            <person name="Li J."/>
        </authorList>
    </citation>
    <scope>NUCLEOTIDE SEQUENCE [LARGE SCALE GENOMIC DNA]</scope>
    <source>
        <strain evidence="3">592</strain>
    </source>
</reference>
<dbReference type="SMART" id="SM00903">
    <property type="entry name" value="Flavin_Reduct"/>
    <property type="match status" value="1"/>
</dbReference>
<dbReference type="Gene3D" id="2.30.110.10">
    <property type="entry name" value="Electron Transport, Fmn-binding Protein, Chain A"/>
    <property type="match status" value="1"/>
</dbReference>
<dbReference type="Proteomes" id="UP000244384">
    <property type="component" value="Chromosome"/>
</dbReference>
<gene>
    <name evidence="2" type="ORF">C3E78_08075</name>
</gene>
<evidence type="ECO:0000313" key="3">
    <source>
        <dbReference type="Proteomes" id="UP000244384"/>
    </source>
</evidence>
<dbReference type="OrthoDB" id="3394673at2"/>
<dbReference type="GO" id="GO:0016646">
    <property type="term" value="F:oxidoreductase activity, acting on the CH-NH group of donors, NAD or NADP as acceptor"/>
    <property type="evidence" value="ECO:0007669"/>
    <property type="project" value="UniProtKB-ARBA"/>
</dbReference>
<protein>
    <submittedName>
        <fullName evidence="2">Flavin reductase</fullName>
    </submittedName>
</protein>